<gene>
    <name evidence="2" type="ORF">HYFRA_00008437</name>
</gene>
<dbReference type="EMBL" id="CAJVRL010000035">
    <property type="protein sequence ID" value="CAG8950200.1"/>
    <property type="molecule type" value="Genomic_DNA"/>
</dbReference>
<reference evidence="2" key="1">
    <citation type="submission" date="2021-07" db="EMBL/GenBank/DDBJ databases">
        <authorList>
            <person name="Durling M."/>
        </authorList>
    </citation>
    <scope>NUCLEOTIDE SEQUENCE</scope>
</reference>
<comment type="caution">
    <text evidence="2">The sequence shown here is derived from an EMBL/GenBank/DDBJ whole genome shotgun (WGS) entry which is preliminary data.</text>
</comment>
<proteinExistence type="predicted"/>
<sequence>MTITKFEDVVLGQAAAFGIFREAMEAFPELDPEKALAKYVQENEITGVFFVDEFGDRCIYGGHNRLVKPYKPSIPFSEKEVEVEGRHKGYHRLEKPLNLKQINRPYSHSYRCLSGHFSEFTSQCCYQSTQKRHCTELPHLELGWNLPVDHPRHFMKFPAEIRQRIFKLALSAPNGCYLQPLVILDTESYRRLTMCRFYIDLSNINIESLPHYTWVPRRDSSGSFYEMRPVIRPILDATFLRANKTFFCEGIKLLYQNNAFSFKLMSRENTHATRSLVSTGRSGKRFSNYALYQPTADFPTGEDWLGQVNEGICQIQHRRPPLMLQQWIYLDRFLRFLSTIGPDNSAHLRTLIFDGGRGHVACSCDVNCTDECKEELANKFKTYNLFIQKLCTGLTRLVIYVPGENRVTPDLDQMCCGLDSLESVEVIQYNSNYGAGLSSEKWIPDADAAPIIEQILQQKKELRQSKLISNGAPSGIPPTEKKCDFCGEANHVWAECHNLCGVCGEFGHFRSSCSLVEENRATIKNFS</sequence>
<evidence type="ECO:0000313" key="2">
    <source>
        <dbReference type="EMBL" id="CAG8950200.1"/>
    </source>
</evidence>
<name>A0A9N9KM15_9HELO</name>
<keyword evidence="3" id="KW-1185">Reference proteome</keyword>
<dbReference type="SMART" id="SM00343">
    <property type="entry name" value="ZnF_C2HC"/>
    <property type="match status" value="2"/>
</dbReference>
<dbReference type="GO" id="GO:0003676">
    <property type="term" value="F:nucleic acid binding"/>
    <property type="evidence" value="ECO:0007669"/>
    <property type="project" value="InterPro"/>
</dbReference>
<organism evidence="2 3">
    <name type="scientific">Hymenoscyphus fraxineus</name>
    <dbReference type="NCBI Taxonomy" id="746836"/>
    <lineage>
        <taxon>Eukaryota</taxon>
        <taxon>Fungi</taxon>
        <taxon>Dikarya</taxon>
        <taxon>Ascomycota</taxon>
        <taxon>Pezizomycotina</taxon>
        <taxon>Leotiomycetes</taxon>
        <taxon>Helotiales</taxon>
        <taxon>Helotiaceae</taxon>
        <taxon>Hymenoscyphus</taxon>
    </lineage>
</organism>
<evidence type="ECO:0000313" key="3">
    <source>
        <dbReference type="Proteomes" id="UP000696280"/>
    </source>
</evidence>
<dbReference type="Gene3D" id="4.10.60.10">
    <property type="entry name" value="Zinc finger, CCHC-type"/>
    <property type="match status" value="1"/>
</dbReference>
<dbReference type="OrthoDB" id="3504689at2759"/>
<dbReference type="GO" id="GO:0008270">
    <property type="term" value="F:zinc ion binding"/>
    <property type="evidence" value="ECO:0007669"/>
    <property type="project" value="InterPro"/>
</dbReference>
<evidence type="ECO:0000259" key="1">
    <source>
        <dbReference type="SMART" id="SM00343"/>
    </source>
</evidence>
<protein>
    <recommendedName>
        <fullName evidence="1">CCHC-type domain-containing protein</fullName>
    </recommendedName>
</protein>
<dbReference type="SUPFAM" id="SSF57756">
    <property type="entry name" value="Retrovirus zinc finger-like domains"/>
    <property type="match status" value="1"/>
</dbReference>
<dbReference type="AlphaFoldDB" id="A0A9N9KM15"/>
<feature type="domain" description="CCHC-type" evidence="1">
    <location>
        <begin position="482"/>
        <end position="498"/>
    </location>
</feature>
<dbReference type="InterPro" id="IPR036875">
    <property type="entry name" value="Znf_CCHC_sf"/>
</dbReference>
<feature type="domain" description="CCHC-type" evidence="1">
    <location>
        <begin position="499"/>
        <end position="515"/>
    </location>
</feature>
<dbReference type="Proteomes" id="UP000696280">
    <property type="component" value="Unassembled WGS sequence"/>
</dbReference>
<dbReference type="InterPro" id="IPR001878">
    <property type="entry name" value="Znf_CCHC"/>
</dbReference>
<accession>A0A9N9KM15</accession>